<protein>
    <recommendedName>
        <fullName evidence="2">SET domain-containing protein</fullName>
    </recommendedName>
</protein>
<evidence type="ECO:0000313" key="3">
    <source>
        <dbReference type="EMBL" id="CAJ1920210.1"/>
    </source>
</evidence>
<keyword evidence="4" id="KW-1185">Reference proteome</keyword>
<dbReference type="Proteomes" id="UP001295423">
    <property type="component" value="Unassembled WGS sequence"/>
</dbReference>
<feature type="chain" id="PRO_5042070380" description="SET domain-containing protein" evidence="1">
    <location>
        <begin position="23"/>
        <end position="374"/>
    </location>
</feature>
<dbReference type="InterPro" id="IPR050600">
    <property type="entry name" value="SETD3_SETD6_MTase"/>
</dbReference>
<dbReference type="GO" id="GO:0016279">
    <property type="term" value="F:protein-lysine N-methyltransferase activity"/>
    <property type="evidence" value="ECO:0007669"/>
    <property type="project" value="TreeGrafter"/>
</dbReference>
<name>A0AAD2CLJ8_9STRA</name>
<dbReference type="PANTHER" id="PTHR13271">
    <property type="entry name" value="UNCHARACTERIZED PUTATIVE METHYLTRANSFERASE"/>
    <property type="match status" value="1"/>
</dbReference>
<reference evidence="3" key="1">
    <citation type="submission" date="2023-08" db="EMBL/GenBank/DDBJ databases">
        <authorList>
            <person name="Audoor S."/>
            <person name="Bilcke G."/>
        </authorList>
    </citation>
    <scope>NUCLEOTIDE SEQUENCE</scope>
</reference>
<dbReference type="PROSITE" id="PS50280">
    <property type="entry name" value="SET"/>
    <property type="match status" value="1"/>
</dbReference>
<dbReference type="InterPro" id="IPR001214">
    <property type="entry name" value="SET_dom"/>
</dbReference>
<dbReference type="Pfam" id="PF00856">
    <property type="entry name" value="SET"/>
    <property type="match status" value="1"/>
</dbReference>
<evidence type="ECO:0000256" key="1">
    <source>
        <dbReference type="SAM" id="SignalP"/>
    </source>
</evidence>
<dbReference type="InterPro" id="IPR046341">
    <property type="entry name" value="SET_dom_sf"/>
</dbReference>
<organism evidence="3 4">
    <name type="scientific">Cylindrotheca closterium</name>
    <dbReference type="NCBI Taxonomy" id="2856"/>
    <lineage>
        <taxon>Eukaryota</taxon>
        <taxon>Sar</taxon>
        <taxon>Stramenopiles</taxon>
        <taxon>Ochrophyta</taxon>
        <taxon>Bacillariophyta</taxon>
        <taxon>Bacillariophyceae</taxon>
        <taxon>Bacillariophycidae</taxon>
        <taxon>Bacillariales</taxon>
        <taxon>Bacillariaceae</taxon>
        <taxon>Cylindrotheca</taxon>
    </lineage>
</organism>
<dbReference type="EMBL" id="CAKOGP040000002">
    <property type="protein sequence ID" value="CAJ1920210.1"/>
    <property type="molecule type" value="Genomic_DNA"/>
</dbReference>
<dbReference type="AlphaFoldDB" id="A0AAD2CLJ8"/>
<proteinExistence type="predicted"/>
<dbReference type="SUPFAM" id="SSF82199">
    <property type="entry name" value="SET domain"/>
    <property type="match status" value="1"/>
</dbReference>
<feature type="signal peptide" evidence="1">
    <location>
        <begin position="1"/>
        <end position="22"/>
    </location>
</feature>
<evidence type="ECO:0000259" key="2">
    <source>
        <dbReference type="PROSITE" id="PS50280"/>
    </source>
</evidence>
<accession>A0AAD2CLJ8</accession>
<sequence>MYWNLALLIVVLVLLQQEPVRGFQHSATVKSHRHRQQLSRQYAVPEKSIDGAKYEVLLDWVKSNGGEINNKITIQKSSQGSGYGAFTNGEVKEGEIIFEIPRKACFTLEAALNDDKFGKAFKNLIEKAGPGGNTVVMAGYMAKERLLGKKDATGTSAWSAYFDTLPWERGINNQEHVLFWQEEKIEELLTGSTCYVEAKSLRDEVGLATSIMNKVLGPSIRVARGEDVDEGGFNINRMLPWMAKPPTPEEPPEGFPEAMKGAFVCLLTRAFQDEKEDGNDDEEKLVPLLDMLQHSDTPNVRHAMRKADGTVEVRARCDIPTGTELFNQYRSEEEETMPYSRFFTRFGFVPGISEDMENLLRDKSSIFYPQKAEI</sequence>
<dbReference type="CDD" id="cd10527">
    <property type="entry name" value="SET_LSMT"/>
    <property type="match status" value="1"/>
</dbReference>
<comment type="caution">
    <text evidence="3">The sequence shown here is derived from an EMBL/GenBank/DDBJ whole genome shotgun (WGS) entry which is preliminary data.</text>
</comment>
<evidence type="ECO:0000313" key="4">
    <source>
        <dbReference type="Proteomes" id="UP001295423"/>
    </source>
</evidence>
<keyword evidence="1" id="KW-0732">Signal</keyword>
<feature type="domain" description="SET" evidence="2">
    <location>
        <begin position="70"/>
        <end position="330"/>
    </location>
</feature>
<dbReference type="Gene3D" id="3.90.1410.10">
    <property type="entry name" value="set domain protein methyltransferase, domain 1"/>
    <property type="match status" value="1"/>
</dbReference>
<gene>
    <name evidence="3" type="ORF">CYCCA115_LOCUS877</name>
</gene>